<feature type="compositionally biased region" description="Low complexity" evidence="5">
    <location>
        <begin position="464"/>
        <end position="475"/>
    </location>
</feature>
<feature type="compositionally biased region" description="Polar residues" evidence="5">
    <location>
        <begin position="433"/>
        <end position="446"/>
    </location>
</feature>
<dbReference type="SUPFAM" id="SSF52172">
    <property type="entry name" value="CheY-like"/>
    <property type="match status" value="1"/>
</dbReference>
<evidence type="ECO:0000313" key="8">
    <source>
        <dbReference type="Proteomes" id="UP000053317"/>
    </source>
</evidence>
<feature type="region of interest" description="Disordered" evidence="5">
    <location>
        <begin position="406"/>
        <end position="544"/>
    </location>
</feature>
<proteinExistence type="inferred from homology"/>
<comment type="similarity">
    <text evidence="3">Belongs to the SSK1 family.</text>
</comment>
<feature type="modified residue" description="4-aspartylphosphate" evidence="4">
    <location>
        <position position="604"/>
    </location>
</feature>
<gene>
    <name evidence="7" type="ORF">UCRPC4_g04646</name>
</gene>
<evidence type="ECO:0000256" key="3">
    <source>
        <dbReference type="ARBA" id="ARBA00093463"/>
    </source>
</evidence>
<feature type="compositionally biased region" description="Low complexity" evidence="5">
    <location>
        <begin position="823"/>
        <end position="836"/>
    </location>
</feature>
<evidence type="ECO:0000256" key="5">
    <source>
        <dbReference type="SAM" id="MobiDB-lite"/>
    </source>
</evidence>
<feature type="region of interest" description="Disordered" evidence="5">
    <location>
        <begin position="636"/>
        <end position="661"/>
    </location>
</feature>
<protein>
    <submittedName>
        <fullName evidence="7">Putative response regulator</fullName>
    </submittedName>
</protein>
<dbReference type="SMART" id="SM00448">
    <property type="entry name" value="REC"/>
    <property type="match status" value="1"/>
</dbReference>
<dbReference type="PROSITE" id="PS50110">
    <property type="entry name" value="RESPONSE_REGULATORY"/>
    <property type="match status" value="1"/>
</dbReference>
<feature type="compositionally biased region" description="Polar residues" evidence="5">
    <location>
        <begin position="15"/>
        <end position="44"/>
    </location>
</feature>
<evidence type="ECO:0000259" key="6">
    <source>
        <dbReference type="PROSITE" id="PS50110"/>
    </source>
</evidence>
<feature type="compositionally biased region" description="Pro residues" evidence="5">
    <location>
        <begin position="487"/>
        <end position="498"/>
    </location>
</feature>
<dbReference type="Gene3D" id="3.40.50.2300">
    <property type="match status" value="1"/>
</dbReference>
<keyword evidence="2" id="KW-0902">Two-component regulatory system</keyword>
<sequence>MGEIVRVLRSKFLRRSSTSSAQSAKDLPTSPTSAPEPSDNNHTNPELPASGSAATVSSVPNTPDLRGRRASSVRSLSAIDRSASPRPRRLIKASRSRPPSEATSVEGSKTPLEGPTHKLNEASAEKGCPELVVQEPTPDHPTLTPLNQKREVNVIEEEFEDAVEEIKQEPEVETRPSTATAQVSPKTPSQRPTLAERRQSIVPPGQQRLIQSLLLSERPQSRSAATDFLSGALPTINAGMVQRKIWVKRPGASATLVTITEDDVVDDVREAILRKYGNSLGRSLDAPDITLRIVSREHTGRVGPIDRILGPEEQICRTLDTYYTGGQTVEEALIIDIPQRRTPRPSPRYGFSLPQYMVEESRMPTEENGYFPPMPVIPSPHNAPSNHSGSVHHQPVHAMSVLTTGQVPPLPSPGGRTYRQHGSGQHRPKFGRNHTSSPTIITSAAPNQHMIGINPPSHPNSYYSGSGIDDVISSDANKQLSNGASAPAPPPLPTPPAPGNEHKSAITPPGRVASPRPGQKPKKGKKMTVQKDRGAGNSLNKPSAGLLDGSVPPINVLIVEDNVINLRLLEAFMRRLKVRWKTAVNGREAVNKWKMGGFHLVLMDIQLPVMSGLEATREIRRLERVNNIGVFSSPISSNKNSRSLEDNDNASEEHVQNGQYEPQGDDVLEQRALFKSPVIVVALTASSLQSDRHEALAAGCNDFLTKPVNFVWLERKVTEWGCMQALIDFDGWRKWKEFSTEDSAATNSSTGASSTMTTTTGKTKKKPMSIRRKKETPEVRRLSDSQSQMPMLNGTGATGGGSSKDTSEAKKSAEEEDVKDDSGSGSTSTRTKGSSDPPEPQQPAKSDAS</sequence>
<keyword evidence="1 4" id="KW-0597">Phosphoprotein</keyword>
<feature type="compositionally biased region" description="Polar residues" evidence="5">
    <location>
        <begin position="52"/>
        <end position="61"/>
    </location>
</feature>
<dbReference type="InterPro" id="IPR011006">
    <property type="entry name" value="CheY-like_superfamily"/>
</dbReference>
<feature type="compositionally biased region" description="Basic and acidic residues" evidence="5">
    <location>
        <begin position="115"/>
        <end position="127"/>
    </location>
</feature>
<reference evidence="7 8" key="2">
    <citation type="submission" date="2015-05" db="EMBL/GenBank/DDBJ databases">
        <authorList>
            <person name="Morales-Cruz A."/>
            <person name="Amrine K.C."/>
            <person name="Cantu D."/>
        </authorList>
    </citation>
    <scope>NUCLEOTIDE SEQUENCE [LARGE SCALE GENOMIC DNA]</scope>
    <source>
        <strain evidence="7">UCRPC4</strain>
    </source>
</reference>
<feature type="domain" description="Response regulatory" evidence="6">
    <location>
        <begin position="555"/>
        <end position="721"/>
    </location>
</feature>
<feature type="region of interest" description="Disordered" evidence="5">
    <location>
        <begin position="166"/>
        <end position="202"/>
    </location>
</feature>
<comment type="caution">
    <text evidence="7">The sequence shown here is derived from an EMBL/GenBank/DDBJ whole genome shotgun (WGS) entry which is preliminary data.</text>
</comment>
<keyword evidence="8" id="KW-1185">Reference proteome</keyword>
<dbReference type="Proteomes" id="UP000053317">
    <property type="component" value="Unassembled WGS sequence"/>
</dbReference>
<accession>A0A0G2G5T8</accession>
<dbReference type="AlphaFoldDB" id="A0A0G2G5T8"/>
<dbReference type="FunFam" id="3.40.50.2300:FF:000146">
    <property type="entry name" value="Putative two-component response regulator SSK1p"/>
    <property type="match status" value="1"/>
</dbReference>
<dbReference type="PANTHER" id="PTHR45339">
    <property type="entry name" value="HYBRID SIGNAL TRANSDUCTION HISTIDINE KINASE J"/>
    <property type="match status" value="1"/>
</dbReference>
<evidence type="ECO:0000256" key="4">
    <source>
        <dbReference type="PROSITE-ProRule" id="PRU00169"/>
    </source>
</evidence>
<dbReference type="CDD" id="cd17546">
    <property type="entry name" value="REC_hyHK_CKI1_RcsC-like"/>
    <property type="match status" value="1"/>
</dbReference>
<evidence type="ECO:0000313" key="7">
    <source>
        <dbReference type="EMBL" id="KKY19138.1"/>
    </source>
</evidence>
<organism evidence="7 8">
    <name type="scientific">Phaeomoniella chlamydospora</name>
    <name type="common">Phaeoacremonium chlamydosporum</name>
    <dbReference type="NCBI Taxonomy" id="158046"/>
    <lineage>
        <taxon>Eukaryota</taxon>
        <taxon>Fungi</taxon>
        <taxon>Dikarya</taxon>
        <taxon>Ascomycota</taxon>
        <taxon>Pezizomycotina</taxon>
        <taxon>Eurotiomycetes</taxon>
        <taxon>Chaetothyriomycetidae</taxon>
        <taxon>Phaeomoniellales</taxon>
        <taxon>Phaeomoniellaceae</taxon>
        <taxon>Phaeomoniella</taxon>
    </lineage>
</organism>
<feature type="compositionally biased region" description="Low complexity" evidence="5">
    <location>
        <begin position="743"/>
        <end position="761"/>
    </location>
</feature>
<dbReference type="OrthoDB" id="21225at2759"/>
<evidence type="ECO:0000256" key="2">
    <source>
        <dbReference type="ARBA" id="ARBA00023012"/>
    </source>
</evidence>
<dbReference type="PANTHER" id="PTHR45339:SF1">
    <property type="entry name" value="HYBRID SIGNAL TRANSDUCTION HISTIDINE KINASE J"/>
    <property type="match status" value="1"/>
</dbReference>
<feature type="compositionally biased region" description="Basic residues" evidence="5">
    <location>
        <begin position="519"/>
        <end position="528"/>
    </location>
</feature>
<dbReference type="EMBL" id="LCWF01000110">
    <property type="protein sequence ID" value="KKY19138.1"/>
    <property type="molecule type" value="Genomic_DNA"/>
</dbReference>
<dbReference type="GO" id="GO:0000156">
    <property type="term" value="F:phosphorelay response regulator activity"/>
    <property type="evidence" value="ECO:0007669"/>
    <property type="project" value="UniProtKB-ARBA"/>
</dbReference>
<evidence type="ECO:0000256" key="1">
    <source>
        <dbReference type="ARBA" id="ARBA00022553"/>
    </source>
</evidence>
<feature type="region of interest" description="Disordered" evidence="5">
    <location>
        <begin position="741"/>
        <end position="849"/>
    </location>
</feature>
<dbReference type="InterPro" id="IPR001789">
    <property type="entry name" value="Sig_transdc_resp-reg_receiver"/>
</dbReference>
<reference evidence="7 8" key="1">
    <citation type="submission" date="2015-05" db="EMBL/GenBank/DDBJ databases">
        <title>Distinctive expansion of gene families associated with plant cell wall degradation and secondary metabolism in the genomes of grapevine trunk pathogens.</title>
        <authorList>
            <person name="Lawrence D.P."/>
            <person name="Travadon R."/>
            <person name="Rolshausen P.E."/>
            <person name="Baumgartner K."/>
        </authorList>
    </citation>
    <scope>NUCLEOTIDE SEQUENCE [LARGE SCALE GENOMIC DNA]</scope>
    <source>
        <strain evidence="7">UCRPC4</strain>
    </source>
</reference>
<name>A0A0G2G5T8_PHACM</name>
<feature type="region of interest" description="Disordered" evidence="5">
    <location>
        <begin position="1"/>
        <end position="127"/>
    </location>
</feature>
<feature type="compositionally biased region" description="Polar residues" evidence="5">
    <location>
        <begin position="175"/>
        <end position="192"/>
    </location>
</feature>
<dbReference type="Pfam" id="PF00072">
    <property type="entry name" value="Response_reg"/>
    <property type="match status" value="1"/>
</dbReference>
<feature type="compositionally biased region" description="Basic residues" evidence="5">
    <location>
        <begin position="762"/>
        <end position="774"/>
    </location>
</feature>
<feature type="compositionally biased region" description="Basic residues" evidence="5">
    <location>
        <begin position="86"/>
        <end position="95"/>
    </location>
</feature>